<dbReference type="Pfam" id="PF04344">
    <property type="entry name" value="CheZ"/>
    <property type="match status" value="1"/>
</dbReference>
<dbReference type="AlphaFoldDB" id="A0A4P6HKB6"/>
<dbReference type="RefSeq" id="WP_129352440.1">
    <property type="nucleotide sequence ID" value="NZ_CP026538.1"/>
</dbReference>
<keyword evidence="2" id="KW-1185">Reference proteome</keyword>
<proteinExistence type="predicted"/>
<evidence type="ECO:0000313" key="1">
    <source>
        <dbReference type="EMBL" id="QAZ67663.1"/>
    </source>
</evidence>
<name>A0A4P6HKB6_9BACT</name>
<dbReference type="GO" id="GO:0050920">
    <property type="term" value="P:regulation of chemotaxis"/>
    <property type="evidence" value="ECO:0007669"/>
    <property type="project" value="InterPro"/>
</dbReference>
<dbReference type="OrthoDB" id="5455460at2"/>
<dbReference type="GO" id="GO:0009288">
    <property type="term" value="C:bacterial-type flagellum"/>
    <property type="evidence" value="ECO:0007669"/>
    <property type="project" value="InterPro"/>
</dbReference>
<dbReference type="KEGG" id="dcb:C3Y92_10690"/>
<gene>
    <name evidence="1" type="ORF">C3Y92_10690</name>
</gene>
<dbReference type="InterPro" id="IPR007439">
    <property type="entry name" value="Chemotax_Pase_CheZ"/>
</dbReference>
<sequence>MVNDDELLERLLEKIVQEVVPDLRESIGATIEKEVARTLSRALLESEFHKRLNQEMRDGLQDIYKEIVQAAKHGAEQPAEGDSGKHQADQLFQEAAQQLDNILQTTESATSEIMDIVEKHMELQAECAAILDGLPGGYAGPKEVTRLKSANEALGEDLMRIMTTLSFQDLTGQRIKRIITAIKKVEQIVLDLYLSTGLQIRAQAQAPDRNIEDLKAEAKQKVSELKGPQSDVKQGDVDDLLAQLGLD</sequence>
<dbReference type="EMBL" id="CP026538">
    <property type="protein sequence ID" value="QAZ67663.1"/>
    <property type="molecule type" value="Genomic_DNA"/>
</dbReference>
<accession>A0A4P6HKB6</accession>
<dbReference type="Proteomes" id="UP000293296">
    <property type="component" value="Chromosome"/>
</dbReference>
<evidence type="ECO:0000313" key="2">
    <source>
        <dbReference type="Proteomes" id="UP000293296"/>
    </source>
</evidence>
<dbReference type="GO" id="GO:0003824">
    <property type="term" value="F:catalytic activity"/>
    <property type="evidence" value="ECO:0007669"/>
    <property type="project" value="InterPro"/>
</dbReference>
<dbReference type="Gene3D" id="1.10.287.500">
    <property type="entry name" value="Helix hairpin bin"/>
    <property type="match status" value="2"/>
</dbReference>
<reference evidence="1 2" key="1">
    <citation type="submission" date="2018-02" db="EMBL/GenBank/DDBJ databases">
        <title>Genome sequence of Desulfovibrio carbinolicus DSM 3852.</title>
        <authorList>
            <person name="Wilbanks E."/>
            <person name="Skennerton C.T."/>
            <person name="Orphan V.J."/>
        </authorList>
    </citation>
    <scope>NUCLEOTIDE SEQUENCE [LARGE SCALE GENOMIC DNA]</scope>
    <source>
        <strain evidence="1 2">DSM 3852</strain>
    </source>
</reference>
<organism evidence="1 2">
    <name type="scientific">Solidesulfovibrio carbinolicus</name>
    <dbReference type="NCBI Taxonomy" id="296842"/>
    <lineage>
        <taxon>Bacteria</taxon>
        <taxon>Pseudomonadati</taxon>
        <taxon>Thermodesulfobacteriota</taxon>
        <taxon>Desulfovibrionia</taxon>
        <taxon>Desulfovibrionales</taxon>
        <taxon>Desulfovibrionaceae</taxon>
        <taxon>Solidesulfovibrio</taxon>
    </lineage>
</organism>
<protein>
    <submittedName>
        <fullName evidence="1">Uncharacterized protein</fullName>
    </submittedName>
</protein>
<dbReference type="SUPFAM" id="SSF75708">
    <property type="entry name" value="Chemotaxis phosphatase CheZ"/>
    <property type="match status" value="1"/>
</dbReference>